<keyword evidence="4 6" id="KW-0520">NAD</keyword>
<accession>A0ABT2M292</accession>
<dbReference type="Gene3D" id="2.60.200.30">
    <property type="entry name" value="Probable inorganic polyphosphate/atp-NAD kinase, domain 2"/>
    <property type="match status" value="1"/>
</dbReference>
<keyword evidence="8" id="KW-1185">Reference proteome</keyword>
<dbReference type="Pfam" id="PF20143">
    <property type="entry name" value="NAD_kinase_C"/>
    <property type="match status" value="1"/>
</dbReference>
<dbReference type="SUPFAM" id="SSF111331">
    <property type="entry name" value="NAD kinase/diacylglycerol kinase-like"/>
    <property type="match status" value="1"/>
</dbReference>
<feature type="binding site" evidence="6">
    <location>
        <begin position="141"/>
        <end position="142"/>
    </location>
    <ligand>
        <name>NAD(+)</name>
        <dbReference type="ChEBI" id="CHEBI:57540"/>
    </ligand>
</feature>
<dbReference type="InterPro" id="IPR017437">
    <property type="entry name" value="ATP-NAD_kinase_PpnK-typ_C"/>
</dbReference>
<reference evidence="7" key="1">
    <citation type="submission" date="2022-09" db="EMBL/GenBank/DDBJ databases">
        <title>Eubacterium sp. LFL-14 isolated from human feces.</title>
        <authorList>
            <person name="Liu F."/>
        </authorList>
    </citation>
    <scope>NUCLEOTIDE SEQUENCE</scope>
    <source>
        <strain evidence="7">LFL-14</strain>
    </source>
</reference>
<dbReference type="EC" id="2.7.1.23" evidence="6"/>
<keyword evidence="1 6" id="KW-0808">Transferase</keyword>
<dbReference type="Gene3D" id="3.40.50.10330">
    <property type="entry name" value="Probable inorganic polyphosphate/atp-NAD kinase, domain 1"/>
    <property type="match status" value="1"/>
</dbReference>
<evidence type="ECO:0000256" key="6">
    <source>
        <dbReference type="HAMAP-Rule" id="MF_00361"/>
    </source>
</evidence>
<evidence type="ECO:0000256" key="2">
    <source>
        <dbReference type="ARBA" id="ARBA00022777"/>
    </source>
</evidence>
<feature type="active site" description="Proton acceptor" evidence="6">
    <location>
        <position position="67"/>
    </location>
</feature>
<dbReference type="EMBL" id="JAODBU010000008">
    <property type="protein sequence ID" value="MCT7399243.1"/>
    <property type="molecule type" value="Genomic_DNA"/>
</dbReference>
<dbReference type="PANTHER" id="PTHR20275">
    <property type="entry name" value="NAD KINASE"/>
    <property type="match status" value="1"/>
</dbReference>
<dbReference type="PANTHER" id="PTHR20275:SF0">
    <property type="entry name" value="NAD KINASE"/>
    <property type="match status" value="1"/>
</dbReference>
<evidence type="ECO:0000256" key="4">
    <source>
        <dbReference type="ARBA" id="ARBA00023027"/>
    </source>
</evidence>
<organism evidence="7 8">
    <name type="scientific">Eubacterium album</name>
    <dbReference type="NCBI Taxonomy" id="2978477"/>
    <lineage>
        <taxon>Bacteria</taxon>
        <taxon>Bacillati</taxon>
        <taxon>Bacillota</taxon>
        <taxon>Clostridia</taxon>
        <taxon>Eubacteriales</taxon>
        <taxon>Eubacteriaceae</taxon>
        <taxon>Eubacterium</taxon>
    </lineage>
</organism>
<dbReference type="InterPro" id="IPR016064">
    <property type="entry name" value="NAD/diacylglycerol_kinase_sf"/>
</dbReference>
<keyword evidence="2 6" id="KW-0418">Kinase</keyword>
<proteinExistence type="inferred from homology"/>
<comment type="similarity">
    <text evidence="6">Belongs to the NAD kinase family.</text>
</comment>
<dbReference type="InterPro" id="IPR002504">
    <property type="entry name" value="NADK"/>
</dbReference>
<keyword evidence="6" id="KW-0547">Nucleotide-binding</keyword>
<keyword evidence="3 6" id="KW-0521">NADP</keyword>
<feature type="binding site" evidence="6">
    <location>
        <position position="152"/>
    </location>
    <ligand>
        <name>NAD(+)</name>
        <dbReference type="ChEBI" id="CHEBI:57540"/>
    </ligand>
</feature>
<sequence>MKNFCIITNNNKDKDYVLSKKIEGFITEKGGTCFISENSDLTDEKYNYTNPDKMPENLECVITIGGDGTLLQAAQDLMSKDIVFLGINKGTLGFLAEVSVEDIEDALYRLLMDDFKIESRMMLKGTIIRNDKEIYSASVLNDIVIHRGADIRISDFYVHVNNQLLGKFQADGIILSTPTGSTAYNLSAGGPIARPNSNLIILTPICAHSIGQRSIVLSDEDKIEVTIGTCKNPKGEFRRISFDGDNIVEVESGDVIAIEKSQVSTKLVKLDDSSFLQTVKKKMGDK</sequence>
<dbReference type="GO" id="GO:0016301">
    <property type="term" value="F:kinase activity"/>
    <property type="evidence" value="ECO:0007669"/>
    <property type="project" value="UniProtKB-KW"/>
</dbReference>
<evidence type="ECO:0000313" key="8">
    <source>
        <dbReference type="Proteomes" id="UP001431199"/>
    </source>
</evidence>
<evidence type="ECO:0000256" key="5">
    <source>
        <dbReference type="ARBA" id="ARBA00047925"/>
    </source>
</evidence>
<comment type="catalytic activity">
    <reaction evidence="5 6">
        <text>NAD(+) + ATP = ADP + NADP(+) + H(+)</text>
        <dbReference type="Rhea" id="RHEA:18629"/>
        <dbReference type="ChEBI" id="CHEBI:15378"/>
        <dbReference type="ChEBI" id="CHEBI:30616"/>
        <dbReference type="ChEBI" id="CHEBI:57540"/>
        <dbReference type="ChEBI" id="CHEBI:58349"/>
        <dbReference type="ChEBI" id="CHEBI:456216"/>
        <dbReference type="EC" id="2.7.1.23"/>
    </reaction>
</comment>
<protein>
    <recommendedName>
        <fullName evidence="6">NAD kinase</fullName>
        <ecNumber evidence="6">2.7.1.23</ecNumber>
    </recommendedName>
    <alternativeName>
        <fullName evidence="6">ATP-dependent NAD kinase</fullName>
    </alternativeName>
</protein>
<keyword evidence="6" id="KW-0963">Cytoplasm</keyword>
<feature type="binding site" evidence="6">
    <location>
        <begin position="182"/>
        <end position="187"/>
    </location>
    <ligand>
        <name>NAD(+)</name>
        <dbReference type="ChEBI" id="CHEBI:57540"/>
    </ligand>
</feature>
<comment type="caution">
    <text evidence="7">The sequence shown here is derived from an EMBL/GenBank/DDBJ whole genome shotgun (WGS) entry which is preliminary data.</text>
</comment>
<evidence type="ECO:0000256" key="3">
    <source>
        <dbReference type="ARBA" id="ARBA00022857"/>
    </source>
</evidence>
<evidence type="ECO:0000313" key="7">
    <source>
        <dbReference type="EMBL" id="MCT7399243.1"/>
    </source>
</evidence>
<dbReference type="Proteomes" id="UP001431199">
    <property type="component" value="Unassembled WGS sequence"/>
</dbReference>
<comment type="function">
    <text evidence="6">Involved in the regulation of the intracellular balance of NAD and NADP, and is a key enzyme in the biosynthesis of NADP. Catalyzes specifically the phosphorylation on 2'-hydroxyl of the adenosine moiety of NAD to yield NADP.</text>
</comment>
<name>A0ABT2M292_9FIRM</name>
<comment type="cofactor">
    <cofactor evidence="6">
        <name>a divalent metal cation</name>
        <dbReference type="ChEBI" id="CHEBI:60240"/>
    </cofactor>
</comment>
<comment type="subcellular location">
    <subcellularLocation>
        <location evidence="6">Cytoplasm</location>
    </subcellularLocation>
</comment>
<evidence type="ECO:0000256" key="1">
    <source>
        <dbReference type="ARBA" id="ARBA00022679"/>
    </source>
</evidence>
<feature type="binding site" evidence="6">
    <location>
        <position position="171"/>
    </location>
    <ligand>
        <name>NAD(+)</name>
        <dbReference type="ChEBI" id="CHEBI:57540"/>
    </ligand>
</feature>
<dbReference type="InterPro" id="IPR017438">
    <property type="entry name" value="ATP-NAD_kinase_N"/>
</dbReference>
<comment type="caution">
    <text evidence="6">Lacks conserved residue(s) required for the propagation of feature annotation.</text>
</comment>
<dbReference type="Pfam" id="PF01513">
    <property type="entry name" value="NAD_kinase"/>
    <property type="match status" value="1"/>
</dbReference>
<gene>
    <name evidence="6" type="primary">nadK</name>
    <name evidence="7" type="ORF">N5B56_09150</name>
</gene>
<feature type="binding site" evidence="6">
    <location>
        <begin position="67"/>
        <end position="68"/>
    </location>
    <ligand>
        <name>NAD(+)</name>
        <dbReference type="ChEBI" id="CHEBI:57540"/>
    </ligand>
</feature>
<dbReference type="HAMAP" id="MF_00361">
    <property type="entry name" value="NAD_kinase"/>
    <property type="match status" value="1"/>
</dbReference>
<keyword evidence="6" id="KW-0067">ATP-binding</keyword>
<dbReference type="RefSeq" id="WP_022089028.1">
    <property type="nucleotide sequence ID" value="NZ_JAODBU010000008.1"/>
</dbReference>